<evidence type="ECO:0000256" key="6">
    <source>
        <dbReference type="SAM" id="MobiDB-lite"/>
    </source>
</evidence>
<gene>
    <name evidence="7" type="ORF">FSP39_020729</name>
</gene>
<accession>A0AA88XXR4</accession>
<keyword evidence="5" id="KW-0539">Nucleus</keyword>
<feature type="compositionally biased region" description="Basic residues" evidence="6">
    <location>
        <begin position="321"/>
        <end position="335"/>
    </location>
</feature>
<dbReference type="PANTHER" id="PTHR12694">
    <property type="entry name" value="TRANSCRIPTION INITIATION FACTOR IIA SUBUNIT 1"/>
    <property type="match status" value="1"/>
</dbReference>
<dbReference type="CDD" id="cd07976">
    <property type="entry name" value="TFIIA_alpha_beta_like"/>
    <property type="match status" value="2"/>
</dbReference>
<dbReference type="InterPro" id="IPR009088">
    <property type="entry name" value="TFIIA_b-brl"/>
</dbReference>
<dbReference type="Proteomes" id="UP001186944">
    <property type="component" value="Unassembled WGS sequence"/>
</dbReference>
<keyword evidence="8" id="KW-1185">Reference proteome</keyword>
<keyword evidence="3" id="KW-0805">Transcription regulation</keyword>
<dbReference type="SUPFAM" id="SSF117281">
    <property type="entry name" value="Kelch motif"/>
    <property type="match status" value="1"/>
</dbReference>
<dbReference type="SUPFAM" id="SSF47396">
    <property type="entry name" value="Transcription factor IIA (TFIIA), alpha-helical domain"/>
    <property type="match status" value="1"/>
</dbReference>
<protein>
    <submittedName>
        <fullName evidence="7">Uncharacterized protein</fullName>
    </submittedName>
</protein>
<feature type="compositionally biased region" description="Polar residues" evidence="6">
    <location>
        <begin position="336"/>
        <end position="349"/>
    </location>
</feature>
<dbReference type="Pfam" id="PF03153">
    <property type="entry name" value="TFIIA"/>
    <property type="match status" value="2"/>
</dbReference>
<dbReference type="InterPro" id="IPR015915">
    <property type="entry name" value="Kelch-typ_b-propeller"/>
</dbReference>
<dbReference type="SUPFAM" id="SSF50784">
    <property type="entry name" value="Transcription factor IIA (TFIIA), beta-barrel domain"/>
    <property type="match status" value="1"/>
</dbReference>
<dbReference type="AlphaFoldDB" id="A0AA88XXR4"/>
<reference evidence="7" key="1">
    <citation type="submission" date="2019-08" db="EMBL/GenBank/DDBJ databases">
        <title>The improved chromosome-level genome for the pearl oyster Pinctada fucata martensii using PacBio sequencing and Hi-C.</title>
        <authorList>
            <person name="Zheng Z."/>
        </authorList>
    </citation>
    <scope>NUCLEOTIDE SEQUENCE</scope>
    <source>
        <strain evidence="7">ZZ-2019</strain>
        <tissue evidence="7">Adductor muscle</tissue>
    </source>
</reference>
<sequence length="445" mass="50217">MIHFYYTYFVIGRGFDQETFSEKEEGAVCSYRIKPRTHFRPEDCWDIHANVLYPRANGGAILLGQNIYQLGGKSYSKDCDVLSVESFNTRKRKSREMFQLPESYSYVNVDCVLLKPRLYRTVVDDVISNVREAFLDEGVDEQVLQELKQLWESKLTQSRALDMATETPDQSNLPTTVFTHQMIPQTQKPQPNSSQQFIGATGVMTQAVPVPVQLAAGQTEMSTSAATAQMALPQGVFQQQLQALAAQGLTLQPAGNGQFIIQALPQQHGGQLNAPQFQQVTMQPTQVQAANNQQKPHGVLQLDGATDDKSTDSCPSTSSQKCRRDRKLKRRKSRKATITLQLDGTNDTSSSEDEFDDDDDDNENDEERNEDENDEQGEEEEPLNSEDDVSDEDPTDLFDTDNVVVCQYDKINRNKNKWKFHLKDGIMNLNGKDYVFQKATGDAEW</sequence>
<feature type="region of interest" description="Disordered" evidence="6">
    <location>
        <begin position="299"/>
        <end position="400"/>
    </location>
</feature>
<dbReference type="Gene3D" id="2.30.18.10">
    <property type="entry name" value="Transcription factor IIA (TFIIA), beta-barrel domain"/>
    <property type="match status" value="1"/>
</dbReference>
<evidence type="ECO:0000256" key="3">
    <source>
        <dbReference type="ARBA" id="ARBA00023015"/>
    </source>
</evidence>
<organism evidence="7 8">
    <name type="scientific">Pinctada imbricata</name>
    <name type="common">Atlantic pearl-oyster</name>
    <name type="synonym">Pinctada martensii</name>
    <dbReference type="NCBI Taxonomy" id="66713"/>
    <lineage>
        <taxon>Eukaryota</taxon>
        <taxon>Metazoa</taxon>
        <taxon>Spiralia</taxon>
        <taxon>Lophotrochozoa</taxon>
        <taxon>Mollusca</taxon>
        <taxon>Bivalvia</taxon>
        <taxon>Autobranchia</taxon>
        <taxon>Pteriomorphia</taxon>
        <taxon>Pterioida</taxon>
        <taxon>Pterioidea</taxon>
        <taxon>Pteriidae</taxon>
        <taxon>Pinctada</taxon>
    </lineage>
</organism>
<evidence type="ECO:0000256" key="4">
    <source>
        <dbReference type="ARBA" id="ARBA00023163"/>
    </source>
</evidence>
<dbReference type="FunFam" id="1.10.287.100:FF:000001">
    <property type="entry name" value="Transcription initiation factor IIA subunit"/>
    <property type="match status" value="1"/>
</dbReference>
<evidence type="ECO:0000256" key="2">
    <source>
        <dbReference type="ARBA" id="ARBA00010059"/>
    </source>
</evidence>
<evidence type="ECO:0000313" key="8">
    <source>
        <dbReference type="Proteomes" id="UP001186944"/>
    </source>
</evidence>
<dbReference type="EMBL" id="VSWD01000009">
    <property type="protein sequence ID" value="KAK3093832.1"/>
    <property type="molecule type" value="Genomic_DNA"/>
</dbReference>
<comment type="subcellular location">
    <subcellularLocation>
        <location evidence="1">Nucleus</location>
    </subcellularLocation>
</comment>
<evidence type="ECO:0000256" key="5">
    <source>
        <dbReference type="ARBA" id="ARBA00023242"/>
    </source>
</evidence>
<evidence type="ECO:0000313" key="7">
    <source>
        <dbReference type="EMBL" id="KAK3093832.1"/>
    </source>
</evidence>
<feature type="compositionally biased region" description="Acidic residues" evidence="6">
    <location>
        <begin position="350"/>
        <end position="399"/>
    </location>
</feature>
<comment type="caution">
    <text evidence="7">The sequence shown here is derived from an EMBL/GenBank/DDBJ whole genome shotgun (WGS) entry which is preliminary data.</text>
</comment>
<comment type="similarity">
    <text evidence="2">Belongs to the TFIIA subunit 1 family.</text>
</comment>
<dbReference type="PANTHER" id="PTHR12694:SF8">
    <property type="entry name" value="TRANSCRIPTION INITIATION FACTOR IIA SUBUNIT 1"/>
    <property type="match status" value="1"/>
</dbReference>
<dbReference type="FunFam" id="2.30.18.10:FF:000002">
    <property type="entry name" value="Transcription initiation factor IIA subunit 1"/>
    <property type="match status" value="1"/>
</dbReference>
<dbReference type="GO" id="GO:0005672">
    <property type="term" value="C:transcription factor TFIIA complex"/>
    <property type="evidence" value="ECO:0007669"/>
    <property type="project" value="InterPro"/>
</dbReference>
<keyword evidence="4" id="KW-0804">Transcription</keyword>
<name>A0AA88XXR4_PINIB</name>
<dbReference type="Gene3D" id="1.10.287.100">
    <property type="match status" value="1"/>
</dbReference>
<dbReference type="InterPro" id="IPR004855">
    <property type="entry name" value="TFIIA_asu/bsu"/>
</dbReference>
<evidence type="ECO:0000256" key="1">
    <source>
        <dbReference type="ARBA" id="ARBA00004123"/>
    </source>
</evidence>
<dbReference type="GO" id="GO:0006367">
    <property type="term" value="P:transcription initiation at RNA polymerase II promoter"/>
    <property type="evidence" value="ECO:0007669"/>
    <property type="project" value="InterPro"/>
</dbReference>
<dbReference type="SMART" id="SM01371">
    <property type="entry name" value="TFIIA"/>
    <property type="match status" value="1"/>
</dbReference>
<proteinExistence type="inferred from homology"/>